<gene>
    <name evidence="2" type="ORF">NGM99_18845</name>
</gene>
<keyword evidence="1" id="KW-0472">Membrane</keyword>
<dbReference type="RefSeq" id="WP_252821817.1">
    <property type="nucleotide sequence ID" value="NZ_JAMXQS010000009.1"/>
</dbReference>
<name>A0ABT1CBK0_9HYPH</name>
<evidence type="ECO:0000256" key="1">
    <source>
        <dbReference type="SAM" id="Phobius"/>
    </source>
</evidence>
<feature type="transmembrane region" description="Helical" evidence="1">
    <location>
        <begin position="67"/>
        <end position="88"/>
    </location>
</feature>
<dbReference type="Proteomes" id="UP001205906">
    <property type="component" value="Unassembled WGS sequence"/>
</dbReference>
<accession>A0ABT1CBK0</accession>
<organism evidence="2 3">
    <name type="scientific">Mesorhizobium liriopis</name>
    <dbReference type="NCBI Taxonomy" id="2953882"/>
    <lineage>
        <taxon>Bacteria</taxon>
        <taxon>Pseudomonadati</taxon>
        <taxon>Pseudomonadota</taxon>
        <taxon>Alphaproteobacteria</taxon>
        <taxon>Hyphomicrobiales</taxon>
        <taxon>Phyllobacteriaceae</taxon>
        <taxon>Mesorhizobium</taxon>
    </lineage>
</organism>
<dbReference type="EMBL" id="JAMXQS010000009">
    <property type="protein sequence ID" value="MCO6051848.1"/>
    <property type="molecule type" value="Genomic_DNA"/>
</dbReference>
<evidence type="ECO:0000313" key="2">
    <source>
        <dbReference type="EMBL" id="MCO6051848.1"/>
    </source>
</evidence>
<comment type="caution">
    <text evidence="2">The sequence shown here is derived from an EMBL/GenBank/DDBJ whole genome shotgun (WGS) entry which is preliminary data.</text>
</comment>
<protein>
    <submittedName>
        <fullName evidence="2">Uncharacterized protein</fullName>
    </submittedName>
</protein>
<keyword evidence="1" id="KW-0812">Transmembrane</keyword>
<proteinExistence type="predicted"/>
<keyword evidence="1" id="KW-1133">Transmembrane helix</keyword>
<evidence type="ECO:0000313" key="3">
    <source>
        <dbReference type="Proteomes" id="UP001205906"/>
    </source>
</evidence>
<sequence>MSRLLTGLVLVAAAIWSAVVWGSYWILAQLGTAVDWNWWLADLPRETTLIANWLEGFLGTYGHGTTMVVWLLGLGLLGILLAIGRLFARSLGGQKA</sequence>
<keyword evidence="3" id="KW-1185">Reference proteome</keyword>
<reference evidence="2 3" key="1">
    <citation type="submission" date="2022-06" db="EMBL/GenBank/DDBJ databases">
        <title>Mesorhizobium sp. strain RP14 Genome sequencing and assembly.</title>
        <authorList>
            <person name="Kim I."/>
        </authorList>
    </citation>
    <scope>NUCLEOTIDE SEQUENCE [LARGE SCALE GENOMIC DNA]</scope>
    <source>
        <strain evidence="3">RP14(2022)</strain>
    </source>
</reference>